<dbReference type="Gene3D" id="3.40.50.150">
    <property type="entry name" value="Vaccinia Virus protein VP39"/>
    <property type="match status" value="1"/>
</dbReference>
<evidence type="ECO:0000313" key="2">
    <source>
        <dbReference type="Proteomes" id="UP000076077"/>
    </source>
</evidence>
<sequence length="234" mass="26741">MDCFQSQFFYGNEISYACEEKRKLYVLRYFPVHCKENYHGAKNIPYDVVDKWFGYGYVKILSVGGGPGSDICGVLEYLEEEALSRQLDLSVDVVRLDIEDQWDEVFDDVMERFFPWVNYRTVHLNVSDGIDLISDENFDLVTISYLISELSKEACINLADEVGSVLVDGGVLIINDRPEGVVEKNIRSMFDRIELSYEESSMCDWAGYSYPNDVAEAVGPKFNMNSIMFVGVKL</sequence>
<gene>
    <name evidence="1" type="ORF">A3224_14855</name>
</gene>
<evidence type="ECO:0008006" key="3">
    <source>
        <dbReference type="Google" id="ProtNLM"/>
    </source>
</evidence>
<dbReference type="Proteomes" id="UP000076077">
    <property type="component" value="Chromosome"/>
</dbReference>
<keyword evidence="2" id="KW-1185">Reference proteome</keyword>
<evidence type="ECO:0000313" key="1">
    <source>
        <dbReference type="EMBL" id="AMX03693.1"/>
    </source>
</evidence>
<proteinExistence type="predicted"/>
<dbReference type="KEGG" id="mthd:A3224_14855"/>
<dbReference type="SUPFAM" id="SSF53335">
    <property type="entry name" value="S-adenosyl-L-methionine-dependent methyltransferases"/>
    <property type="match status" value="1"/>
</dbReference>
<dbReference type="InterPro" id="IPR029063">
    <property type="entry name" value="SAM-dependent_MTases_sf"/>
</dbReference>
<organism evidence="1 2">
    <name type="scientific">Microbulbifer thermotolerans</name>
    <dbReference type="NCBI Taxonomy" id="252514"/>
    <lineage>
        <taxon>Bacteria</taxon>
        <taxon>Pseudomonadati</taxon>
        <taxon>Pseudomonadota</taxon>
        <taxon>Gammaproteobacteria</taxon>
        <taxon>Cellvibrionales</taxon>
        <taxon>Microbulbiferaceae</taxon>
        <taxon>Microbulbifer</taxon>
    </lineage>
</organism>
<reference evidence="2" key="1">
    <citation type="submission" date="2016-03" db="EMBL/GenBank/DDBJ databases">
        <authorList>
            <person name="Lee Y.-S."/>
            <person name="Choi Y.-L."/>
        </authorList>
    </citation>
    <scope>NUCLEOTIDE SEQUENCE [LARGE SCALE GENOMIC DNA]</scope>
    <source>
        <strain evidence="2">DAU221</strain>
    </source>
</reference>
<dbReference type="EMBL" id="CP014864">
    <property type="protein sequence ID" value="AMX03693.1"/>
    <property type="molecule type" value="Genomic_DNA"/>
</dbReference>
<dbReference type="AlphaFoldDB" id="A0A143HPQ0"/>
<name>A0A143HPQ0_MICTH</name>
<protein>
    <recommendedName>
        <fullName evidence="3">Methyltransferase domain-containing protein</fullName>
    </recommendedName>
</protein>
<accession>A0A143HPQ0</accession>